<keyword evidence="1" id="KW-0175">Coiled coil</keyword>
<gene>
    <name evidence="2" type="ORF">MAM1_0130d06120</name>
</gene>
<dbReference type="OrthoDB" id="2253519at2759"/>
<protein>
    <submittedName>
        <fullName evidence="2">Uncharacterized protein</fullName>
    </submittedName>
</protein>
<organism evidence="2">
    <name type="scientific">Mucor ambiguus</name>
    <dbReference type="NCBI Taxonomy" id="91626"/>
    <lineage>
        <taxon>Eukaryota</taxon>
        <taxon>Fungi</taxon>
        <taxon>Fungi incertae sedis</taxon>
        <taxon>Mucoromycota</taxon>
        <taxon>Mucoromycotina</taxon>
        <taxon>Mucoromycetes</taxon>
        <taxon>Mucorales</taxon>
        <taxon>Mucorineae</taxon>
        <taxon>Mucoraceae</taxon>
        <taxon>Mucor</taxon>
    </lineage>
</organism>
<evidence type="ECO:0000313" key="2">
    <source>
        <dbReference type="EMBL" id="GAN06633.1"/>
    </source>
</evidence>
<sequence>MSAVEIYNKANNSLDTLSNLWQTMLQIIQAVSSASAASLTVEPDLAKLQETRKEYEQLMTTLKSDVEWLEKNKVNENELDLETETYKLGLVEQEVLQKESTRVNDQLKRLLNQSYALQFQLEMLFTSSQDVKLN</sequence>
<evidence type="ECO:0000313" key="3">
    <source>
        <dbReference type="Proteomes" id="UP000053815"/>
    </source>
</evidence>
<dbReference type="AlphaFoldDB" id="A0A0C9MWU7"/>
<reference evidence="2" key="1">
    <citation type="submission" date="2014-09" db="EMBL/GenBank/DDBJ databases">
        <title>Draft genome sequence of an oleaginous Mucoromycotina fungus Mucor ambiguus NBRC6742.</title>
        <authorList>
            <person name="Takeda I."/>
            <person name="Yamane N."/>
            <person name="Morita T."/>
            <person name="Tamano K."/>
            <person name="Machida M."/>
            <person name="Baker S."/>
            <person name="Koike H."/>
        </authorList>
    </citation>
    <scope>NUCLEOTIDE SEQUENCE</scope>
    <source>
        <strain evidence="2">NBRC 6742</strain>
    </source>
</reference>
<name>A0A0C9MWU7_9FUNG</name>
<proteinExistence type="predicted"/>
<feature type="coiled-coil region" evidence="1">
    <location>
        <begin position="45"/>
        <end position="113"/>
    </location>
</feature>
<evidence type="ECO:0000256" key="1">
    <source>
        <dbReference type="SAM" id="Coils"/>
    </source>
</evidence>
<accession>A0A0C9MWU7</accession>
<keyword evidence="3" id="KW-1185">Reference proteome</keyword>
<dbReference type="EMBL" id="DF836419">
    <property type="protein sequence ID" value="GAN06633.1"/>
    <property type="molecule type" value="Genomic_DNA"/>
</dbReference>
<dbReference type="Proteomes" id="UP000053815">
    <property type="component" value="Unassembled WGS sequence"/>
</dbReference>